<dbReference type="AlphaFoldDB" id="A0A8X6VMT2"/>
<organism evidence="1 2">
    <name type="scientific">Trichonephila clavipes</name>
    <name type="common">Golden silk orbweaver</name>
    <name type="synonym">Nephila clavipes</name>
    <dbReference type="NCBI Taxonomy" id="2585209"/>
    <lineage>
        <taxon>Eukaryota</taxon>
        <taxon>Metazoa</taxon>
        <taxon>Ecdysozoa</taxon>
        <taxon>Arthropoda</taxon>
        <taxon>Chelicerata</taxon>
        <taxon>Arachnida</taxon>
        <taxon>Araneae</taxon>
        <taxon>Araneomorphae</taxon>
        <taxon>Entelegynae</taxon>
        <taxon>Araneoidea</taxon>
        <taxon>Nephilidae</taxon>
        <taxon>Trichonephila</taxon>
    </lineage>
</organism>
<comment type="caution">
    <text evidence="1">The sequence shown here is derived from an EMBL/GenBank/DDBJ whole genome shotgun (WGS) entry which is preliminary data.</text>
</comment>
<reference evidence="1" key="1">
    <citation type="submission" date="2020-08" db="EMBL/GenBank/DDBJ databases">
        <title>Multicomponent nature underlies the extraordinary mechanical properties of spider dragline silk.</title>
        <authorList>
            <person name="Kono N."/>
            <person name="Nakamura H."/>
            <person name="Mori M."/>
            <person name="Yoshida Y."/>
            <person name="Ohtoshi R."/>
            <person name="Malay A.D."/>
            <person name="Moran D.A.P."/>
            <person name="Tomita M."/>
            <person name="Numata K."/>
            <person name="Arakawa K."/>
        </authorList>
    </citation>
    <scope>NUCLEOTIDE SEQUENCE</scope>
</reference>
<dbReference type="Proteomes" id="UP000887159">
    <property type="component" value="Unassembled WGS sequence"/>
</dbReference>
<dbReference type="EMBL" id="BMAU01021323">
    <property type="protein sequence ID" value="GFY13509.1"/>
    <property type="molecule type" value="Genomic_DNA"/>
</dbReference>
<accession>A0A8X6VMT2</accession>
<name>A0A8X6VMT2_TRICX</name>
<sequence length="69" mass="7808">MELAKFKWEQNPPSSSQYMLLCDFHVLGSQKKYLKGMHFQLRRRTDGRCEGLCLVTATGIQGTGNSSAR</sequence>
<evidence type="ECO:0000313" key="2">
    <source>
        <dbReference type="Proteomes" id="UP000887159"/>
    </source>
</evidence>
<keyword evidence="2" id="KW-1185">Reference proteome</keyword>
<gene>
    <name evidence="1" type="ORF">TNCV_4958791</name>
</gene>
<evidence type="ECO:0000313" key="1">
    <source>
        <dbReference type="EMBL" id="GFY13509.1"/>
    </source>
</evidence>
<proteinExistence type="predicted"/>
<protein>
    <submittedName>
        <fullName evidence="1">Uncharacterized protein</fullName>
    </submittedName>
</protein>